<dbReference type="NCBIfam" id="NF004043">
    <property type="entry name" value="PRK05560.1"/>
    <property type="match status" value="1"/>
</dbReference>
<dbReference type="CDD" id="cd00187">
    <property type="entry name" value="TOP4c"/>
    <property type="match status" value="1"/>
</dbReference>
<comment type="miscellaneous">
    <text evidence="9">Few gyrases are as efficient as E.coli at forming negative supercoils. Not all organisms have 2 type II topoisomerases; in organisms with a single type II topoisomerase this enzyme also has to decatenate newly replicated chromosomes.</text>
</comment>
<dbReference type="InterPro" id="IPR050220">
    <property type="entry name" value="Type_II_DNA_Topoisomerases"/>
</dbReference>
<dbReference type="SUPFAM" id="SSF56719">
    <property type="entry name" value="Type II DNA topoisomerase"/>
    <property type="match status" value="1"/>
</dbReference>
<dbReference type="GO" id="GO:0005694">
    <property type="term" value="C:chromosome"/>
    <property type="evidence" value="ECO:0007669"/>
    <property type="project" value="InterPro"/>
</dbReference>
<dbReference type="PANTHER" id="PTHR43493">
    <property type="entry name" value="DNA GYRASE/TOPOISOMERASE SUBUNIT A"/>
    <property type="match status" value="1"/>
</dbReference>
<comment type="catalytic activity">
    <reaction evidence="1 9 10">
        <text>ATP-dependent breakage, passage and rejoining of double-stranded DNA.</text>
        <dbReference type="EC" id="5.6.2.2"/>
    </reaction>
</comment>
<dbReference type="Gene3D" id="1.10.268.10">
    <property type="entry name" value="Topoisomerase, domain 3"/>
    <property type="match status" value="1"/>
</dbReference>
<dbReference type="AlphaFoldDB" id="A0A554LKL7"/>
<protein>
    <recommendedName>
        <fullName evidence="9">DNA gyrase subunit A</fullName>
        <ecNumber evidence="9">5.6.2.2</ecNumber>
    </recommendedName>
</protein>
<evidence type="ECO:0000256" key="4">
    <source>
        <dbReference type="ARBA" id="ARBA00022840"/>
    </source>
</evidence>
<feature type="domain" description="Topo IIA-type catalytic" evidence="12">
    <location>
        <begin position="47"/>
        <end position="514"/>
    </location>
</feature>
<keyword evidence="6 9" id="KW-0238">DNA-binding</keyword>
<comment type="subcellular location">
    <subcellularLocation>
        <location evidence="9">Cytoplasm</location>
    </subcellularLocation>
</comment>
<comment type="subunit">
    <text evidence="8">Heterotetramer composed of ParC and ParE.</text>
</comment>
<dbReference type="SMART" id="SM00434">
    <property type="entry name" value="TOP4c"/>
    <property type="match status" value="1"/>
</dbReference>
<dbReference type="GO" id="GO:0009330">
    <property type="term" value="C:DNA topoisomerase type II (double strand cut, ATP-hydrolyzing) complex"/>
    <property type="evidence" value="ECO:0007669"/>
    <property type="project" value="TreeGrafter"/>
</dbReference>
<feature type="active site" description="O-(5'-phospho-DNA)-tyrosine intermediate" evidence="9 10">
    <location>
        <position position="135"/>
    </location>
</feature>
<keyword evidence="7 9" id="KW-0413">Isomerase</keyword>
<dbReference type="FunFam" id="1.10.268.10:FF:000001">
    <property type="entry name" value="DNA gyrase subunit A"/>
    <property type="match status" value="1"/>
</dbReference>
<feature type="region of interest" description="Disordered" evidence="11">
    <location>
        <begin position="835"/>
        <end position="882"/>
    </location>
</feature>
<organism evidence="13 14">
    <name type="scientific">Candidatus Berkelbacteria bacterium Licking1014_7</name>
    <dbReference type="NCBI Taxonomy" id="2017147"/>
    <lineage>
        <taxon>Bacteria</taxon>
        <taxon>Candidatus Berkelbacteria</taxon>
    </lineage>
</organism>
<dbReference type="GO" id="GO:0034335">
    <property type="term" value="F:DNA negative supercoiling activity"/>
    <property type="evidence" value="ECO:0007669"/>
    <property type="project" value="UniProtKB-ARBA"/>
</dbReference>
<comment type="subunit">
    <text evidence="9">Heterotetramer, composed of two GyrA and two GyrB chains. In the heterotetramer, GyrA contains the active site tyrosine that forms a transient covalent intermediate with DNA, while GyrB binds cofactors and catalyzes ATP hydrolysis.</text>
</comment>
<evidence type="ECO:0000256" key="11">
    <source>
        <dbReference type="SAM" id="MobiDB-lite"/>
    </source>
</evidence>
<dbReference type="Gene3D" id="3.30.1360.40">
    <property type="match status" value="1"/>
</dbReference>
<dbReference type="GO" id="GO:0005737">
    <property type="term" value="C:cytoplasm"/>
    <property type="evidence" value="ECO:0007669"/>
    <property type="project" value="UniProtKB-SubCell"/>
</dbReference>
<dbReference type="InterPro" id="IPR006691">
    <property type="entry name" value="GyrA/parC_rep"/>
</dbReference>
<dbReference type="EMBL" id="VMGK01000002">
    <property type="protein sequence ID" value="TSC93410.1"/>
    <property type="molecule type" value="Genomic_DNA"/>
</dbReference>
<dbReference type="PANTHER" id="PTHR43493:SF5">
    <property type="entry name" value="DNA GYRASE SUBUNIT A, CHLOROPLASTIC_MITOCHONDRIAL"/>
    <property type="match status" value="1"/>
</dbReference>
<dbReference type="GO" id="GO:0006265">
    <property type="term" value="P:DNA topological change"/>
    <property type="evidence" value="ECO:0007669"/>
    <property type="project" value="UniProtKB-UniRule"/>
</dbReference>
<evidence type="ECO:0000256" key="9">
    <source>
        <dbReference type="HAMAP-Rule" id="MF_01897"/>
    </source>
</evidence>
<keyword evidence="4 9" id="KW-0067">ATP-binding</keyword>
<dbReference type="FunFam" id="3.30.1360.40:FF:000002">
    <property type="entry name" value="DNA gyrase subunit A"/>
    <property type="match status" value="1"/>
</dbReference>
<name>A0A554LKL7_9BACT</name>
<evidence type="ECO:0000256" key="6">
    <source>
        <dbReference type="ARBA" id="ARBA00023125"/>
    </source>
</evidence>
<comment type="function">
    <text evidence="9">A type II topoisomerase that negatively supercoils closed circular double-stranded (ds) DNA in an ATP-dependent manner to modulate DNA topology and maintain chromosomes in an underwound state. Negative supercoiling favors strand separation, and DNA replication, transcription, recombination and repair, all of which involve strand separation. Also able to catalyze the interconversion of other topological isomers of dsDNA rings, including catenanes and knotted rings. Type II topoisomerases break and join 2 DNA strands simultaneously in an ATP-dependent manner.</text>
</comment>
<evidence type="ECO:0000259" key="12">
    <source>
        <dbReference type="PROSITE" id="PS52040"/>
    </source>
</evidence>
<dbReference type="InterPro" id="IPR013758">
    <property type="entry name" value="Topo_IIA_A/C_ab"/>
</dbReference>
<dbReference type="InterPro" id="IPR013757">
    <property type="entry name" value="Topo_IIA_A_a_sf"/>
</dbReference>
<dbReference type="InterPro" id="IPR035516">
    <property type="entry name" value="Gyrase/topoIV_suA_C"/>
</dbReference>
<comment type="similarity">
    <text evidence="2 9">Belongs to the type II topoisomerase GyrA/ParC subunit family.</text>
</comment>
<dbReference type="FunFam" id="2.120.10.90:FF:000005">
    <property type="entry name" value="DNA topoisomerase 4 subunit A"/>
    <property type="match status" value="1"/>
</dbReference>
<dbReference type="NCBIfam" id="TIGR01063">
    <property type="entry name" value="gyrA"/>
    <property type="match status" value="1"/>
</dbReference>
<dbReference type="SUPFAM" id="SSF101904">
    <property type="entry name" value="GyrA/ParC C-terminal domain-like"/>
    <property type="match status" value="1"/>
</dbReference>
<reference evidence="13 14" key="1">
    <citation type="submission" date="2017-07" db="EMBL/GenBank/DDBJ databases">
        <title>Mechanisms for carbon and nitrogen cycling indicate functional differentiation within the Candidate Phyla Radiation.</title>
        <authorList>
            <person name="Danczak R.E."/>
            <person name="Johnston M.D."/>
            <person name="Kenah C."/>
            <person name="Slattery M."/>
            <person name="Wrighton K.C."/>
            <person name="Wilkins M.J."/>
        </authorList>
    </citation>
    <scope>NUCLEOTIDE SEQUENCE [LARGE SCALE GENOMIC DNA]</scope>
    <source>
        <strain evidence="13">Licking1014_7</strain>
    </source>
</reference>
<feature type="compositionally biased region" description="Basic and acidic residues" evidence="11">
    <location>
        <begin position="835"/>
        <end position="858"/>
    </location>
</feature>
<dbReference type="Proteomes" id="UP000315689">
    <property type="component" value="Unassembled WGS sequence"/>
</dbReference>
<proteinExistence type="inferred from homology"/>
<accession>A0A554LKL7</accession>
<dbReference type="Gene3D" id="2.120.10.90">
    <property type="entry name" value="DNA gyrase/topoisomerase IV, subunit A, C-terminal"/>
    <property type="match status" value="1"/>
</dbReference>
<evidence type="ECO:0000256" key="2">
    <source>
        <dbReference type="ARBA" id="ARBA00008263"/>
    </source>
</evidence>
<dbReference type="GO" id="GO:0003677">
    <property type="term" value="F:DNA binding"/>
    <property type="evidence" value="ECO:0007669"/>
    <property type="project" value="UniProtKB-UniRule"/>
</dbReference>
<gene>
    <name evidence="9" type="primary">gyrA</name>
    <name evidence="13" type="ORF">CEN89_85</name>
</gene>
<evidence type="ECO:0000256" key="3">
    <source>
        <dbReference type="ARBA" id="ARBA00022741"/>
    </source>
</evidence>
<feature type="short sequence motif" description="GyrA-box" evidence="9">
    <location>
        <begin position="541"/>
        <end position="547"/>
    </location>
</feature>
<dbReference type="InterPro" id="IPR013760">
    <property type="entry name" value="Topo_IIA-like_dom_sf"/>
</dbReference>
<dbReference type="GO" id="GO:0006261">
    <property type="term" value="P:DNA-templated DNA replication"/>
    <property type="evidence" value="ECO:0007669"/>
    <property type="project" value="UniProtKB-UniRule"/>
</dbReference>
<evidence type="ECO:0000256" key="8">
    <source>
        <dbReference type="ARBA" id="ARBA00063644"/>
    </source>
</evidence>
<comment type="caution">
    <text evidence="13">The sequence shown here is derived from an EMBL/GenBank/DDBJ whole genome shotgun (WGS) entry which is preliminary data.</text>
</comment>
<dbReference type="EC" id="5.6.2.2" evidence="9"/>
<dbReference type="InterPro" id="IPR005743">
    <property type="entry name" value="GyrA"/>
</dbReference>
<evidence type="ECO:0000256" key="5">
    <source>
        <dbReference type="ARBA" id="ARBA00023029"/>
    </source>
</evidence>
<evidence type="ECO:0000256" key="1">
    <source>
        <dbReference type="ARBA" id="ARBA00000185"/>
    </source>
</evidence>
<dbReference type="Pfam" id="PF03989">
    <property type="entry name" value="DNA_gyraseA_C"/>
    <property type="match status" value="6"/>
</dbReference>
<keyword evidence="3 9" id="KW-0547">Nucleotide-binding</keyword>
<sequence length="906" mass="101652">MPNKNPKKELKNELQNYDKNILPTILEKEMQDSYLDYAMSVIVSRALPDVRDGLKPVHRRILFAMHEMKLRYNAKHRKSATVVGSVLGKYHPHGDKAVYDSMVRMAQEFSMRYKLIDGQGNMGSVDGDSPAAMRYTEAKMARLTDYMLFDIEKETVNFAENFDATRKEPIVLPSRVPNLLINGTLGIAVGMATNILPHNLSEVIDAILAQINKPEIMPEELAEIVRGPDFPTGGLIFDGTNIKYIYLSGKGPVVCRGEAMIDEDDKGANQILISSIPYQVNKADLVAKIANLVKTKKIEGISDIRDESDRKSGVRIVIDLRSNAFAKKILNQIYKLTPLQTVFHMNLVALVDGIQPRLLSLKEIIFEFIKHRKDVVARRTQYELKMAKNREHILAGLKIALDHIDEIVSTIRNSQDREEAKGNLIQKFKFTEIQAIAILEMKLSALAGLERQKVLDELAYIKTEIERLSKILEDPKLVLRIISEELQEIKEKFGDERKTKIFKNPLGKFNVEDLIPDEKVIVTITSGNYIKRIPVGSYKAQRRGGKGIMGMGTRLEDEMKHILTASTHDEIMFFSNLGKIFKAKVFEIPTGSRISKGHSLANVIQLGPDEIITTVLTVPNKKSEGKYLVMATKQGKIKKTLIDVYQNVRKSGIIAIKLSASDELRFVKTTRGSDSIIQVSQNGQAIFYSEKNARPMGRSAAGVKGIKLREGDEVIATEVVSQDENPDLLTILENGYGKRTIIKNNFRHQKRGGIGVRASKVSIKTGKLVSAIVSIANDSDLMLASQKGIIIRVPIKSVKRLGRNTMGVTLMRFKGQDKVSSVGIIDKEKTILERGLGEKNDQESEKKNNVAKPKKEFTTRPISKQKKDNNTKIKNYAQGNGLRPLVIKRSQSNKKISKSEFIHKTF</sequence>
<keyword evidence="5 9" id="KW-0799">Topoisomerase</keyword>
<dbReference type="InterPro" id="IPR002205">
    <property type="entry name" value="Topo_IIA_dom_A"/>
</dbReference>
<dbReference type="GO" id="GO:0005524">
    <property type="term" value="F:ATP binding"/>
    <property type="evidence" value="ECO:0007669"/>
    <property type="project" value="UniProtKB-UniRule"/>
</dbReference>
<dbReference type="Pfam" id="PF00521">
    <property type="entry name" value="DNA_topoisoIV"/>
    <property type="match status" value="1"/>
</dbReference>
<evidence type="ECO:0000313" key="14">
    <source>
        <dbReference type="Proteomes" id="UP000315689"/>
    </source>
</evidence>
<dbReference type="HAMAP" id="MF_01897">
    <property type="entry name" value="GyrA"/>
    <property type="match status" value="1"/>
</dbReference>
<evidence type="ECO:0000256" key="7">
    <source>
        <dbReference type="ARBA" id="ARBA00023235"/>
    </source>
</evidence>
<dbReference type="PROSITE" id="PS52040">
    <property type="entry name" value="TOPO_IIA"/>
    <property type="match status" value="1"/>
</dbReference>
<evidence type="ECO:0000313" key="13">
    <source>
        <dbReference type="EMBL" id="TSC93410.1"/>
    </source>
</evidence>
<dbReference type="NCBIfam" id="NF004044">
    <property type="entry name" value="PRK05561.1"/>
    <property type="match status" value="1"/>
</dbReference>
<dbReference type="Gene3D" id="3.90.199.10">
    <property type="entry name" value="Topoisomerase II, domain 5"/>
    <property type="match status" value="1"/>
</dbReference>
<keyword evidence="9" id="KW-0963">Cytoplasm</keyword>
<evidence type="ECO:0000256" key="10">
    <source>
        <dbReference type="PROSITE-ProRule" id="PRU01384"/>
    </source>
</evidence>